<feature type="transmembrane region" description="Helical" evidence="1">
    <location>
        <begin position="253"/>
        <end position="274"/>
    </location>
</feature>
<sequence length="401" mass="41014">MPDAPARRTSRASLTVASVMTALVFLVALNLRPALTSVGPLLPQMGADLGLAEGTQGLLTALPLLAFAVVSPLVHLPARRWGMEPTVLVALAVLAGGIAMRSWVEGAGLWVGTAVIGSAIAVGNVLVPALVKRDYAGHVSRATSVYSASMTVSAALASAIAVPLAGADGWRGSLAFWAIPAVLVALVWIPRVRHAHRMPAPEVTAAEPTRSVWRQPTAWLITAYMGLQSTTFYILVSWLPTIDASEGVSASQAGVHLFLFQVAGVVSGLAIPRLMRADTQVLAATVAGVPTIVGVAGLLALPHLSGLWVVCAGAGTGAALVIALSLFGLRGRTAGEAGRLSGMAQSVGYLLAAAGPVTAGWLAHVTGAWHASLVLVLALATAQFTIAFWVGRARTADAVAA</sequence>
<keyword evidence="1" id="KW-0472">Membrane</keyword>
<feature type="transmembrane region" description="Helical" evidence="1">
    <location>
        <begin position="143"/>
        <end position="164"/>
    </location>
</feature>
<feature type="transmembrane region" description="Helical" evidence="1">
    <location>
        <begin position="218"/>
        <end position="241"/>
    </location>
</feature>
<feature type="transmembrane region" description="Helical" evidence="1">
    <location>
        <begin position="170"/>
        <end position="189"/>
    </location>
</feature>
<dbReference type="SUPFAM" id="SSF103473">
    <property type="entry name" value="MFS general substrate transporter"/>
    <property type="match status" value="1"/>
</dbReference>
<dbReference type="Gene3D" id="1.20.1250.20">
    <property type="entry name" value="MFS general substrate transporter like domains"/>
    <property type="match status" value="1"/>
</dbReference>
<evidence type="ECO:0000313" key="3">
    <source>
        <dbReference type="Proteomes" id="UP001157125"/>
    </source>
</evidence>
<keyword evidence="3" id="KW-1185">Reference proteome</keyword>
<feature type="transmembrane region" description="Helical" evidence="1">
    <location>
        <begin position="86"/>
        <end position="104"/>
    </location>
</feature>
<protein>
    <submittedName>
        <fullName evidence="2">Cyanate transporter</fullName>
    </submittedName>
</protein>
<evidence type="ECO:0000313" key="2">
    <source>
        <dbReference type="EMBL" id="GMA34142.1"/>
    </source>
</evidence>
<proteinExistence type="predicted"/>
<organism evidence="2 3">
    <name type="scientific">Demequina litorisediminis</name>
    <dbReference type="NCBI Taxonomy" id="1849022"/>
    <lineage>
        <taxon>Bacteria</taxon>
        <taxon>Bacillati</taxon>
        <taxon>Actinomycetota</taxon>
        <taxon>Actinomycetes</taxon>
        <taxon>Micrococcales</taxon>
        <taxon>Demequinaceae</taxon>
        <taxon>Demequina</taxon>
    </lineage>
</organism>
<dbReference type="PANTHER" id="PTHR23523">
    <property type="match status" value="1"/>
</dbReference>
<dbReference type="Pfam" id="PF07690">
    <property type="entry name" value="MFS_1"/>
    <property type="match status" value="1"/>
</dbReference>
<evidence type="ECO:0000256" key="1">
    <source>
        <dbReference type="SAM" id="Phobius"/>
    </source>
</evidence>
<name>A0ABQ6IAG5_9MICO</name>
<feature type="transmembrane region" description="Helical" evidence="1">
    <location>
        <begin position="12"/>
        <end position="35"/>
    </location>
</feature>
<keyword evidence="1" id="KW-0812">Transmembrane</keyword>
<comment type="caution">
    <text evidence="2">The sequence shown here is derived from an EMBL/GenBank/DDBJ whole genome shotgun (WGS) entry which is preliminary data.</text>
</comment>
<dbReference type="EMBL" id="BSUN01000001">
    <property type="protein sequence ID" value="GMA34142.1"/>
    <property type="molecule type" value="Genomic_DNA"/>
</dbReference>
<reference evidence="3" key="1">
    <citation type="journal article" date="2019" name="Int. J. Syst. Evol. Microbiol.">
        <title>The Global Catalogue of Microorganisms (GCM) 10K type strain sequencing project: providing services to taxonomists for standard genome sequencing and annotation.</title>
        <authorList>
            <consortium name="The Broad Institute Genomics Platform"/>
            <consortium name="The Broad Institute Genome Sequencing Center for Infectious Disease"/>
            <person name="Wu L."/>
            <person name="Ma J."/>
        </authorList>
    </citation>
    <scope>NUCLEOTIDE SEQUENCE [LARGE SCALE GENOMIC DNA]</scope>
    <source>
        <strain evidence="3">NBRC 112299</strain>
    </source>
</reference>
<feature type="transmembrane region" description="Helical" evidence="1">
    <location>
        <begin position="307"/>
        <end position="329"/>
    </location>
</feature>
<dbReference type="InterPro" id="IPR036259">
    <property type="entry name" value="MFS_trans_sf"/>
</dbReference>
<dbReference type="InterPro" id="IPR011701">
    <property type="entry name" value="MFS"/>
</dbReference>
<accession>A0ABQ6IAG5</accession>
<feature type="transmembrane region" description="Helical" evidence="1">
    <location>
        <begin position="341"/>
        <end position="363"/>
    </location>
</feature>
<gene>
    <name evidence="2" type="ORF">GCM10025876_03460</name>
</gene>
<feature type="transmembrane region" description="Helical" evidence="1">
    <location>
        <begin position="281"/>
        <end position="301"/>
    </location>
</feature>
<dbReference type="InterPro" id="IPR052524">
    <property type="entry name" value="MFS_Cyanate_Porter"/>
</dbReference>
<keyword evidence="1" id="KW-1133">Transmembrane helix</keyword>
<dbReference type="CDD" id="cd17339">
    <property type="entry name" value="MFS_NIMT_CynX_like"/>
    <property type="match status" value="1"/>
</dbReference>
<feature type="transmembrane region" description="Helical" evidence="1">
    <location>
        <begin position="55"/>
        <end position="74"/>
    </location>
</feature>
<feature type="transmembrane region" description="Helical" evidence="1">
    <location>
        <begin position="110"/>
        <end position="131"/>
    </location>
</feature>
<dbReference type="PANTHER" id="PTHR23523:SF2">
    <property type="entry name" value="2-NITROIMIDAZOLE TRANSPORTER"/>
    <property type="match status" value="1"/>
</dbReference>
<feature type="transmembrane region" description="Helical" evidence="1">
    <location>
        <begin position="369"/>
        <end position="390"/>
    </location>
</feature>
<dbReference type="Proteomes" id="UP001157125">
    <property type="component" value="Unassembled WGS sequence"/>
</dbReference>
<dbReference type="RefSeq" id="WP_284327251.1">
    <property type="nucleotide sequence ID" value="NZ_BSUN01000001.1"/>
</dbReference>